<evidence type="ECO:0000313" key="3">
    <source>
        <dbReference type="Proteomes" id="UP000707731"/>
    </source>
</evidence>
<dbReference type="Proteomes" id="UP000707731">
    <property type="component" value="Unassembled WGS sequence"/>
</dbReference>
<comment type="caution">
    <text evidence="2">The sequence shown here is derived from an EMBL/GenBank/DDBJ whole genome shotgun (WGS) entry which is preliminary data.</text>
</comment>
<proteinExistence type="predicted"/>
<sequence>MSSNRIRLTPIEGCAPEREVYIGWDRGMQTYFAQVFDGVDSTGEDVISLDLGNEPGELATAAEAVEAVRAYAEIPEDLASSLTDQQAAPGALEPSPFLPPSWDGFDR</sequence>
<gene>
    <name evidence="2" type="ORF">IU449_28430</name>
</gene>
<evidence type="ECO:0000313" key="2">
    <source>
        <dbReference type="EMBL" id="MBF6358427.1"/>
    </source>
</evidence>
<reference evidence="2 3" key="1">
    <citation type="submission" date="2020-10" db="EMBL/GenBank/DDBJ databases">
        <title>Identification of Nocardia species via Next-generation sequencing and recognition of intraspecies genetic diversity.</title>
        <authorList>
            <person name="Li P."/>
            <person name="Li P."/>
            <person name="Lu B."/>
        </authorList>
    </citation>
    <scope>NUCLEOTIDE SEQUENCE [LARGE SCALE GENOMIC DNA]</scope>
    <source>
        <strain evidence="2 3">BJ06-0143</strain>
    </source>
</reference>
<feature type="region of interest" description="Disordered" evidence="1">
    <location>
        <begin position="80"/>
        <end position="107"/>
    </location>
</feature>
<keyword evidence="3" id="KW-1185">Reference proteome</keyword>
<dbReference type="EMBL" id="JADLQN010000016">
    <property type="protein sequence ID" value="MBF6358427.1"/>
    <property type="molecule type" value="Genomic_DNA"/>
</dbReference>
<dbReference type="RefSeq" id="WP_195005261.1">
    <property type="nucleotide sequence ID" value="NZ_JADLQN010000016.1"/>
</dbReference>
<accession>A0ABS0DLJ7</accession>
<evidence type="ECO:0000256" key="1">
    <source>
        <dbReference type="SAM" id="MobiDB-lite"/>
    </source>
</evidence>
<protein>
    <submittedName>
        <fullName evidence="2">Uncharacterized protein</fullName>
    </submittedName>
</protein>
<name>A0ABS0DLJ7_9NOCA</name>
<organism evidence="2 3">
    <name type="scientific">Nocardia higoensis</name>
    <dbReference type="NCBI Taxonomy" id="228599"/>
    <lineage>
        <taxon>Bacteria</taxon>
        <taxon>Bacillati</taxon>
        <taxon>Actinomycetota</taxon>
        <taxon>Actinomycetes</taxon>
        <taxon>Mycobacteriales</taxon>
        <taxon>Nocardiaceae</taxon>
        <taxon>Nocardia</taxon>
    </lineage>
</organism>